<proteinExistence type="predicted"/>
<comment type="caution">
    <text evidence="1">The sequence shown here is derived from an EMBL/GenBank/DDBJ whole genome shotgun (WGS) entry which is preliminary data.</text>
</comment>
<organism evidence="1 2">
    <name type="scientific">Methylomonas fluvii</name>
    <dbReference type="NCBI Taxonomy" id="1854564"/>
    <lineage>
        <taxon>Bacteria</taxon>
        <taxon>Pseudomonadati</taxon>
        <taxon>Pseudomonadota</taxon>
        <taxon>Gammaproteobacteria</taxon>
        <taxon>Methylococcales</taxon>
        <taxon>Methylococcaceae</taxon>
        <taxon>Methylomonas</taxon>
    </lineage>
</organism>
<dbReference type="Proteomes" id="UP000641152">
    <property type="component" value="Unassembled WGS sequence"/>
</dbReference>
<reference evidence="1 2" key="1">
    <citation type="submission" date="2020-09" db="EMBL/GenBank/DDBJ databases">
        <title>Methylomonas albis sp. nov. and Methylomonas fluvii sp. nov.: Two cold-adapted methanotrophs from the River Elbe and an amended description of Methylovulum psychrotolerans strain Eb1.</title>
        <authorList>
            <person name="Bussmann I.K."/>
            <person name="Klings K.-W."/>
            <person name="Warnstedt J."/>
            <person name="Hoppert M."/>
            <person name="Saborowski A."/>
            <person name="Horn F."/>
            <person name="Liebner S."/>
        </authorList>
    </citation>
    <scope>NUCLEOTIDE SEQUENCE [LARGE SCALE GENOMIC DNA]</scope>
    <source>
        <strain evidence="1 2">EbB</strain>
    </source>
</reference>
<dbReference type="RefSeq" id="WP_192393483.1">
    <property type="nucleotide sequence ID" value="NZ_CAJHIU010000001.1"/>
</dbReference>
<evidence type="ECO:0000313" key="1">
    <source>
        <dbReference type="EMBL" id="MBD9360776.1"/>
    </source>
</evidence>
<dbReference type="EMBL" id="JACXST010000001">
    <property type="protein sequence ID" value="MBD9360776.1"/>
    <property type="molecule type" value="Genomic_DNA"/>
</dbReference>
<sequence>MNTQPLNQAKDEDARQVEIALRRAAQKARQLAAQTDTPLVVVRDGQLLVEHVTTHQANNNSVPNNL</sequence>
<name>A0ABR9DDA3_9GAMM</name>
<gene>
    <name evidence="1" type="ORF">EBB_09540</name>
</gene>
<accession>A0ABR9DDA3</accession>
<evidence type="ECO:0000313" key="2">
    <source>
        <dbReference type="Proteomes" id="UP000641152"/>
    </source>
</evidence>
<keyword evidence="2" id="KW-1185">Reference proteome</keyword>
<protein>
    <submittedName>
        <fullName evidence="1">Uncharacterized protein</fullName>
    </submittedName>
</protein>